<sequence length="394" mass="45036">MLIIWTDNWSKCVKKYRRRPSGSFDTLCHVVRQLASRLEVDPIQVAFMSFSRKRRCQKKIFEKSVKPPKEAYVTFIAAIKKYQPDAPYLEEPTNDEETSSANETENQENSHQSNIIELVRDKLSGITNNFRDCHSIDFKLLNCSLSYEAIKFIESSTKEQAACAMWNHQRKGRVTSLFGKVLRYKTGQKGLVVQILGRNFSNATIEWGENQEAVTKSQFLCYLSEQHVNGMLLPCGLRIDAENIFLGASSDGLVVCHCCEIAVLEIKCPDRDKGLTKLNDEETSSANETENQEKIVTNPTLLNCPLSVYFNEISFQRKELSRAKHGPRSRKKLKKDELRIVAEEIGLVVNEGMKKSELRRLIEDSDVFKNDNEAVKSAVEDVLENRNKKIRSGW</sequence>
<dbReference type="Gene3D" id="3.90.320.10">
    <property type="match status" value="1"/>
</dbReference>
<accession>A0A8X6QGB6</accession>
<dbReference type="GO" id="GO:0004527">
    <property type="term" value="F:exonuclease activity"/>
    <property type="evidence" value="ECO:0007669"/>
    <property type="project" value="UniProtKB-KW"/>
</dbReference>
<dbReference type="AlphaFoldDB" id="A0A8X6QGB6"/>
<dbReference type="OrthoDB" id="6435142at2759"/>
<evidence type="ECO:0000256" key="4">
    <source>
        <dbReference type="ARBA" id="ARBA00022839"/>
    </source>
</evidence>
<evidence type="ECO:0000313" key="6">
    <source>
        <dbReference type="EMBL" id="GFU17143.1"/>
    </source>
</evidence>
<evidence type="ECO:0000313" key="7">
    <source>
        <dbReference type="Proteomes" id="UP000887013"/>
    </source>
</evidence>
<evidence type="ECO:0000256" key="1">
    <source>
        <dbReference type="ARBA" id="ARBA00022722"/>
    </source>
</evidence>
<comment type="caution">
    <text evidence="6">The sequence shown here is derived from an EMBL/GenBank/DDBJ whole genome shotgun (WGS) entry which is preliminary data.</text>
</comment>
<dbReference type="PANTHER" id="PTHR47526:SF3">
    <property type="entry name" value="PHD-TYPE DOMAIN-CONTAINING PROTEIN"/>
    <property type="match status" value="1"/>
</dbReference>
<feature type="compositionally biased region" description="Polar residues" evidence="5">
    <location>
        <begin position="99"/>
        <end position="112"/>
    </location>
</feature>
<gene>
    <name evidence="6" type="ORF">NPIL_419641</name>
</gene>
<keyword evidence="4" id="KW-0269">Exonuclease</keyword>
<keyword evidence="3" id="KW-0378">Hydrolase</keyword>
<protein>
    <recommendedName>
        <fullName evidence="8">YqaJ viral recombinase domain-containing protein</fullName>
    </recommendedName>
</protein>
<proteinExistence type="predicted"/>
<dbReference type="GO" id="GO:0004519">
    <property type="term" value="F:endonuclease activity"/>
    <property type="evidence" value="ECO:0007669"/>
    <property type="project" value="UniProtKB-KW"/>
</dbReference>
<reference evidence="6" key="1">
    <citation type="submission" date="2020-08" db="EMBL/GenBank/DDBJ databases">
        <title>Multicomponent nature underlies the extraordinary mechanical properties of spider dragline silk.</title>
        <authorList>
            <person name="Kono N."/>
            <person name="Nakamura H."/>
            <person name="Mori M."/>
            <person name="Yoshida Y."/>
            <person name="Ohtoshi R."/>
            <person name="Malay A.D."/>
            <person name="Moran D.A.P."/>
            <person name="Tomita M."/>
            <person name="Numata K."/>
            <person name="Arakawa K."/>
        </authorList>
    </citation>
    <scope>NUCLEOTIDE SEQUENCE</scope>
</reference>
<name>A0A8X6QGB6_NEPPI</name>
<dbReference type="Pfam" id="PF01771">
    <property type="entry name" value="Viral_alk_exo"/>
    <property type="match status" value="1"/>
</dbReference>
<evidence type="ECO:0000256" key="2">
    <source>
        <dbReference type="ARBA" id="ARBA00022759"/>
    </source>
</evidence>
<organism evidence="6 7">
    <name type="scientific">Nephila pilipes</name>
    <name type="common">Giant wood spider</name>
    <name type="synonym">Nephila maculata</name>
    <dbReference type="NCBI Taxonomy" id="299642"/>
    <lineage>
        <taxon>Eukaryota</taxon>
        <taxon>Metazoa</taxon>
        <taxon>Ecdysozoa</taxon>
        <taxon>Arthropoda</taxon>
        <taxon>Chelicerata</taxon>
        <taxon>Arachnida</taxon>
        <taxon>Araneae</taxon>
        <taxon>Araneomorphae</taxon>
        <taxon>Entelegynae</taxon>
        <taxon>Araneoidea</taxon>
        <taxon>Nephilidae</taxon>
        <taxon>Nephila</taxon>
    </lineage>
</organism>
<dbReference type="EMBL" id="BMAW01079880">
    <property type="protein sequence ID" value="GFU17143.1"/>
    <property type="molecule type" value="Genomic_DNA"/>
</dbReference>
<dbReference type="GO" id="GO:0006281">
    <property type="term" value="P:DNA repair"/>
    <property type="evidence" value="ECO:0007669"/>
    <property type="project" value="UniProtKB-ARBA"/>
</dbReference>
<keyword evidence="7" id="KW-1185">Reference proteome</keyword>
<dbReference type="InterPro" id="IPR011604">
    <property type="entry name" value="PDDEXK-like_dom_sf"/>
</dbReference>
<evidence type="ECO:0008006" key="8">
    <source>
        <dbReference type="Google" id="ProtNLM"/>
    </source>
</evidence>
<dbReference type="InterPro" id="IPR011335">
    <property type="entry name" value="Restrct_endonuc-II-like"/>
</dbReference>
<evidence type="ECO:0000256" key="5">
    <source>
        <dbReference type="SAM" id="MobiDB-lite"/>
    </source>
</evidence>
<dbReference type="InterPro" id="IPR034720">
    <property type="entry name" value="Viral_alk_exo"/>
</dbReference>
<evidence type="ECO:0000256" key="3">
    <source>
        <dbReference type="ARBA" id="ARBA00022801"/>
    </source>
</evidence>
<dbReference type="PANTHER" id="PTHR47526">
    <property type="entry name" value="ATP-DEPENDENT DNA HELICASE"/>
    <property type="match status" value="1"/>
</dbReference>
<dbReference type="Proteomes" id="UP000887013">
    <property type="component" value="Unassembled WGS sequence"/>
</dbReference>
<feature type="region of interest" description="Disordered" evidence="5">
    <location>
        <begin position="87"/>
        <end position="112"/>
    </location>
</feature>
<keyword evidence="2" id="KW-0255">Endonuclease</keyword>
<keyword evidence="1" id="KW-0540">Nuclease</keyword>
<dbReference type="SUPFAM" id="SSF52980">
    <property type="entry name" value="Restriction endonuclease-like"/>
    <property type="match status" value="1"/>
</dbReference>